<protein>
    <submittedName>
        <fullName evidence="1">Uncharacterized protein</fullName>
    </submittedName>
</protein>
<keyword evidence="2" id="KW-1185">Reference proteome</keyword>
<proteinExistence type="predicted"/>
<reference evidence="1 2" key="1">
    <citation type="submission" date="2014-01" db="EMBL/GenBank/DDBJ databases">
        <title>Complete genome sequence of ionizing-radiation resistance bacterium Hymenobacter swuensis DY53.</title>
        <authorList>
            <person name="Jung J.-H."/>
            <person name="Jeong S.-W."/>
            <person name="Joe M.-H."/>
            <person name="Cho y.-j."/>
            <person name="Kim M.-K."/>
            <person name="Lim S.-Y."/>
        </authorList>
    </citation>
    <scope>NUCLEOTIDE SEQUENCE [LARGE SCALE GENOMIC DNA]</scope>
    <source>
        <strain evidence="1 2">DY53</strain>
    </source>
</reference>
<dbReference type="EMBL" id="CP007145">
    <property type="protein sequence ID" value="AHJ98138.1"/>
    <property type="molecule type" value="Genomic_DNA"/>
</dbReference>
<name>W8EZS2_9BACT</name>
<organism evidence="1 2">
    <name type="scientific">Hymenobacter swuensis DY53</name>
    <dbReference type="NCBI Taxonomy" id="1227739"/>
    <lineage>
        <taxon>Bacteria</taxon>
        <taxon>Pseudomonadati</taxon>
        <taxon>Bacteroidota</taxon>
        <taxon>Cytophagia</taxon>
        <taxon>Cytophagales</taxon>
        <taxon>Hymenobacteraceae</taxon>
        <taxon>Hymenobacter</taxon>
    </lineage>
</organism>
<dbReference type="AlphaFoldDB" id="W8EZS2"/>
<evidence type="ECO:0000313" key="1">
    <source>
        <dbReference type="EMBL" id="AHJ98138.1"/>
    </source>
</evidence>
<dbReference type="HOGENOM" id="CLU_1041206_0_0_10"/>
<gene>
    <name evidence="1" type="ORF">Hsw_2543</name>
</gene>
<evidence type="ECO:0000313" key="2">
    <source>
        <dbReference type="Proteomes" id="UP000019423"/>
    </source>
</evidence>
<dbReference type="STRING" id="1227739.Hsw_2543"/>
<sequence length="267" mass="30174">MIDADTQKSLLKTRLISSLEYDEWVLNWKKQEYATILPHEWSRLFKHDGKVLTGVTFEFAVLSYLLSTPGVATVKMRFGLRKWHTPESLEEHQEFHLILFGVDNANEIVTPYFTSYAFTYHYRQGQLGEGGNLPRALMRQWEEEWYQQAKAEAVDHAMFTVRYGLLQGYNYPLGEIMSALGAFNGAANVQIRFGLHRYYDSDYVSDLEPATRYAFGLILYASRAVEPGAAVREDAALAATGGQPAAPDGAIEDSGYYDLTAPCPRTC</sequence>
<dbReference type="KEGG" id="hsw:Hsw_2543"/>
<dbReference type="Proteomes" id="UP000019423">
    <property type="component" value="Chromosome"/>
</dbReference>
<accession>W8EZS2</accession>
<dbReference type="PATRIC" id="fig|1227739.3.peg.2734"/>